<proteinExistence type="inferred from homology"/>
<dbReference type="Gramene" id="PRQ36220">
    <property type="protein sequence ID" value="PRQ36220"/>
    <property type="gene ID" value="RchiOBHm_Chr4g0389031"/>
</dbReference>
<dbReference type="SUPFAM" id="SSF81901">
    <property type="entry name" value="HCP-like"/>
    <property type="match status" value="1"/>
</dbReference>
<feature type="repeat" description="PPR" evidence="3">
    <location>
        <begin position="47"/>
        <end position="81"/>
    </location>
</feature>
<evidence type="ECO:0000256" key="1">
    <source>
        <dbReference type="ARBA" id="ARBA00007626"/>
    </source>
</evidence>
<dbReference type="Gene3D" id="1.25.40.10">
    <property type="entry name" value="Tetratricopeptide repeat domain"/>
    <property type="match status" value="3"/>
</dbReference>
<keyword evidence="5" id="KW-1185">Reference proteome</keyword>
<dbReference type="InterPro" id="IPR011990">
    <property type="entry name" value="TPR-like_helical_dom_sf"/>
</dbReference>
<dbReference type="NCBIfam" id="TIGR00756">
    <property type="entry name" value="PPR"/>
    <property type="match status" value="7"/>
</dbReference>
<comment type="caution">
    <text evidence="4">The sequence shown here is derived from an EMBL/GenBank/DDBJ whole genome shotgun (WGS) entry which is preliminary data.</text>
</comment>
<dbReference type="Pfam" id="PF01535">
    <property type="entry name" value="PPR"/>
    <property type="match status" value="6"/>
</dbReference>
<evidence type="ECO:0000313" key="5">
    <source>
        <dbReference type="Proteomes" id="UP000238479"/>
    </source>
</evidence>
<dbReference type="InterPro" id="IPR051240">
    <property type="entry name" value="Mito_RNA-Proc/Resp"/>
</dbReference>
<dbReference type="PANTHER" id="PTHR47933">
    <property type="entry name" value="PENTATRICOPEPTIDE REPEAT-CONTAINING PROTEIN 1, MITOCHONDRIAL"/>
    <property type="match status" value="1"/>
</dbReference>
<feature type="repeat" description="PPR" evidence="3">
    <location>
        <begin position="399"/>
        <end position="433"/>
    </location>
</feature>
<accession>A0A2P6QPV7</accession>
<comment type="similarity">
    <text evidence="1">Belongs to the PPR family. P subfamily.</text>
</comment>
<name>A0A2P6QPV7_ROSCH</name>
<feature type="repeat" description="PPR" evidence="3">
    <location>
        <begin position="226"/>
        <end position="260"/>
    </location>
</feature>
<dbReference type="GO" id="GO:0003729">
    <property type="term" value="F:mRNA binding"/>
    <property type="evidence" value="ECO:0007669"/>
    <property type="project" value="TreeGrafter"/>
</dbReference>
<dbReference type="EMBL" id="PDCK01000042">
    <property type="protein sequence ID" value="PRQ36220.1"/>
    <property type="molecule type" value="Genomic_DNA"/>
</dbReference>
<gene>
    <name evidence="4" type="ORF">RchiOBHm_Chr4g0389031</name>
</gene>
<evidence type="ECO:0000256" key="2">
    <source>
        <dbReference type="ARBA" id="ARBA00022737"/>
    </source>
</evidence>
<sequence>MWFKKKRCHELHVIHYNIVLRILGKAKKWSHLRSLWDEMNVERMAPINSTYGTLIDVYSKGGFEKEALIWLQRMTKQGMKPDEVTMAIVLQLYKKAGEYRKAEEFFEKWSESSLHSHGSLSLHTYNTLIDTRGKAGQLKDASEMFASMLREGIAPTTVTFNTMIHICGNHGQLAEVASLMQKMEEVRCPPDTRTYNILISLHARHDNIDTATNYFAKMKEACLEPDPVSYRTLLYAYSVRHMVSKAEELISEMDERGLEIDEFTHSALTRMYIEAGMLEKSWVWFLRFHLSGKMGSDCYSANIDAYGERGHILEAEKVFNCCREVKKLSVLEFNVMIKSYVVGKHYSRACQLFGSAESHSVIPDSCSYSSLIQILASGDMPHTAMPYLKKMQESGLVRDCIPYCAVISSFAKLGQLERAEEVYKQMVQFNVQPDVIVFGVLINAFAEVGRKITFINKKNQIALFIWQLYIAFICPL</sequence>
<dbReference type="AlphaFoldDB" id="A0A2P6QPV7"/>
<dbReference type="Pfam" id="PF13041">
    <property type="entry name" value="PPR_2"/>
    <property type="match status" value="3"/>
</dbReference>
<evidence type="ECO:0000256" key="3">
    <source>
        <dbReference type="PROSITE-ProRule" id="PRU00708"/>
    </source>
</evidence>
<dbReference type="InterPro" id="IPR002885">
    <property type="entry name" value="PPR_rpt"/>
</dbReference>
<protein>
    <submittedName>
        <fullName evidence="4">Putative tetratricopeptide-like helical domain, pentacotripeptide-repeat region of PROPR</fullName>
    </submittedName>
</protein>
<organism evidence="4 5">
    <name type="scientific">Rosa chinensis</name>
    <name type="common">China rose</name>
    <dbReference type="NCBI Taxonomy" id="74649"/>
    <lineage>
        <taxon>Eukaryota</taxon>
        <taxon>Viridiplantae</taxon>
        <taxon>Streptophyta</taxon>
        <taxon>Embryophyta</taxon>
        <taxon>Tracheophyta</taxon>
        <taxon>Spermatophyta</taxon>
        <taxon>Magnoliopsida</taxon>
        <taxon>eudicotyledons</taxon>
        <taxon>Gunneridae</taxon>
        <taxon>Pentapetalae</taxon>
        <taxon>rosids</taxon>
        <taxon>fabids</taxon>
        <taxon>Rosales</taxon>
        <taxon>Rosaceae</taxon>
        <taxon>Rosoideae</taxon>
        <taxon>Rosoideae incertae sedis</taxon>
        <taxon>Rosa</taxon>
    </lineage>
</organism>
<reference evidence="4 5" key="1">
    <citation type="journal article" date="2018" name="Nat. Genet.">
        <title>The Rosa genome provides new insights in the design of modern roses.</title>
        <authorList>
            <person name="Bendahmane M."/>
        </authorList>
    </citation>
    <scope>NUCLEOTIDE SEQUENCE [LARGE SCALE GENOMIC DNA]</scope>
    <source>
        <strain evidence="5">cv. Old Blush</strain>
    </source>
</reference>
<dbReference type="Proteomes" id="UP000238479">
    <property type="component" value="Chromosome 4"/>
</dbReference>
<evidence type="ECO:0000313" key="4">
    <source>
        <dbReference type="EMBL" id="PRQ36220.1"/>
    </source>
</evidence>
<feature type="repeat" description="PPR" evidence="3">
    <location>
        <begin position="156"/>
        <end position="190"/>
    </location>
</feature>
<feature type="repeat" description="PPR" evidence="3">
    <location>
        <begin position="191"/>
        <end position="225"/>
    </location>
</feature>
<feature type="repeat" description="PPR" evidence="3">
    <location>
        <begin position="121"/>
        <end position="155"/>
    </location>
</feature>
<keyword evidence="2" id="KW-0677">Repeat</keyword>
<dbReference type="PROSITE" id="PS51375">
    <property type="entry name" value="PPR"/>
    <property type="match status" value="6"/>
</dbReference>
<dbReference type="PANTHER" id="PTHR47933:SF10">
    <property type="entry name" value="OS03G0162900 PROTEIN"/>
    <property type="match status" value="1"/>
</dbReference>
<dbReference type="OMA" id="FRIACET"/>